<dbReference type="GO" id="GO:0031048">
    <property type="term" value="P:regulatory ncRNA-mediated heterochromatin formation"/>
    <property type="evidence" value="ECO:0007669"/>
    <property type="project" value="TreeGrafter"/>
</dbReference>
<dbReference type="EMBL" id="OZ035828">
    <property type="protein sequence ID" value="CAL1609630.1"/>
    <property type="molecule type" value="Genomic_DNA"/>
</dbReference>
<evidence type="ECO:0000313" key="4">
    <source>
        <dbReference type="EMBL" id="CAL1609630.1"/>
    </source>
</evidence>
<gene>
    <name evidence="4" type="ORF">KC01_LOCUS36332</name>
</gene>
<evidence type="ECO:0008006" key="6">
    <source>
        <dbReference type="Google" id="ProtNLM"/>
    </source>
</evidence>
<dbReference type="Pfam" id="PF25396">
    <property type="entry name" value="ZNFX1"/>
    <property type="match status" value="1"/>
</dbReference>
<dbReference type="Gene3D" id="3.40.50.300">
    <property type="entry name" value="P-loop containing nucleotide triphosphate hydrolases"/>
    <property type="match status" value="1"/>
</dbReference>
<evidence type="ECO:0000256" key="1">
    <source>
        <dbReference type="SAM" id="MobiDB-lite"/>
    </source>
</evidence>
<protein>
    <recommendedName>
        <fullName evidence="6">NFX1-type zinc finger-containing protein 1</fullName>
    </recommendedName>
</protein>
<sequence length="920" mass="106011">MEVKKSMGLEMYLNQGMSLFVQNYLQQHMTAVKIKKKIRKLQTMREKGKSVSSHPALKPLLGECTMRKDLVELLCLVLSKAFRSRADRGTLQHLAGIIKDSGFLRTVLPHYLAAVSSEFDTDCRDEYPQHLDNILAILTQVLSIFPASSVESVNLLLTLLRPSLNSLRTSGVDVPPQIEKNMEHLQHLVRHLQTMSRDGTIRSKKDTYALLTSADEDQQDFRNIPIYPTPEELRHEDRPYLRPNLTSQRYPSTHLYLDTHFRLLREDFVRPLREGIQELLRAQMDNAGNHVKTKRLDDIRMYHDTKLIAPQCTMNGLAYMVQFNVQPLKFVRWENSKRLIFGSLVCLSCDNFESFLFATISNRDPKELQEGRVQIIFTEESRDKLARTQENQVYLMVETTAYFEAYRHVLEGLKEQKEDELPFKKYLVDCNPDVESPAYLRSNDTYDLSSVAHPDFKTKVKPFHCLDSQAWPTMEELGLDESQFRAFQLALTKELAIIQGPPGTGKTYVGLKIAQALLKNNNLWSTTNKAPILIVCYTNHALDQFLEGIHRFLKDGIVRVGSRSSSEILKRFNLRELSRSYDFKDTLPAHLITPYNAISREVHDAETVLEIHSVKMACTFKGLMHESVLQEFMSEQHWDCLHAVRKRCASEYVGKKLSVILEWLGLECLQATQTQDVQAEATKKPEGRLIDIDEQATLLEAERDVDDEIYFKGRRDDHKRGDMTHIMENRLLVLSAEHDDLHNGRWEYQSDQKKKLKNKIKQELRKESTMSEEEERLNPDIWTLSGPDRWRLYRLWVDRYRAKCRTEASHLEEVYQNAVERLADVKRQQDLCLLRNAKCRTKDDEISSRSRIGNNLQESDAVPFISWHLISQQLQEIHLRPEGCGKISLLQQTEATSAGLEKPSTPGPISRALGGGGSVC</sequence>
<feature type="domain" description="ZNFX1" evidence="3">
    <location>
        <begin position="294"/>
        <end position="400"/>
    </location>
</feature>
<name>A0AAV2M8G7_KNICA</name>
<proteinExistence type="predicted"/>
<dbReference type="InterPro" id="IPR027417">
    <property type="entry name" value="P-loop_NTPase"/>
</dbReference>
<keyword evidence="5" id="KW-1185">Reference proteome</keyword>
<reference evidence="4 5" key="1">
    <citation type="submission" date="2024-04" db="EMBL/GenBank/DDBJ databases">
        <authorList>
            <person name="Waldvogel A.-M."/>
            <person name="Schoenle A."/>
        </authorList>
    </citation>
    <scope>NUCLEOTIDE SEQUENCE [LARGE SCALE GENOMIC DNA]</scope>
</reference>
<dbReference type="GO" id="GO:0031380">
    <property type="term" value="C:nuclear RNA-directed RNA polymerase complex"/>
    <property type="evidence" value="ECO:0007669"/>
    <property type="project" value="TreeGrafter"/>
</dbReference>
<dbReference type="Proteomes" id="UP001497482">
    <property type="component" value="Chromosome 6"/>
</dbReference>
<feature type="domain" description="DNA2/NAM7 helicase helicase" evidence="2">
    <location>
        <begin position="479"/>
        <end position="740"/>
    </location>
</feature>
<accession>A0AAV2M8G7</accession>
<evidence type="ECO:0000259" key="3">
    <source>
        <dbReference type="Pfam" id="PF25396"/>
    </source>
</evidence>
<dbReference type="GO" id="GO:0004386">
    <property type="term" value="F:helicase activity"/>
    <property type="evidence" value="ECO:0007669"/>
    <property type="project" value="InterPro"/>
</dbReference>
<dbReference type="Pfam" id="PF13086">
    <property type="entry name" value="AAA_11"/>
    <property type="match status" value="1"/>
</dbReference>
<dbReference type="InterPro" id="IPR057373">
    <property type="entry name" value="ZNFX1"/>
</dbReference>
<dbReference type="AlphaFoldDB" id="A0AAV2M8G7"/>
<dbReference type="PANTHER" id="PTHR10887:SF341">
    <property type="entry name" value="NFX1-TYPE ZINC FINGER-CONTAINING PROTEIN 1"/>
    <property type="match status" value="1"/>
</dbReference>
<dbReference type="InterPro" id="IPR041677">
    <property type="entry name" value="DNA2/NAM7_AAA_11"/>
</dbReference>
<dbReference type="SUPFAM" id="SSF52540">
    <property type="entry name" value="P-loop containing nucleoside triphosphate hydrolases"/>
    <property type="match status" value="1"/>
</dbReference>
<dbReference type="PANTHER" id="PTHR10887">
    <property type="entry name" value="DNA2/NAM7 HELICASE FAMILY"/>
    <property type="match status" value="1"/>
</dbReference>
<evidence type="ECO:0000259" key="2">
    <source>
        <dbReference type="Pfam" id="PF13086"/>
    </source>
</evidence>
<dbReference type="InterPro" id="IPR045055">
    <property type="entry name" value="DNA2/NAM7-like"/>
</dbReference>
<evidence type="ECO:0000313" key="5">
    <source>
        <dbReference type="Proteomes" id="UP001497482"/>
    </source>
</evidence>
<feature type="region of interest" description="Disordered" evidence="1">
    <location>
        <begin position="897"/>
        <end position="920"/>
    </location>
</feature>
<organism evidence="4 5">
    <name type="scientific">Knipowitschia caucasica</name>
    <name type="common">Caucasian dwarf goby</name>
    <name type="synonym">Pomatoschistus caucasicus</name>
    <dbReference type="NCBI Taxonomy" id="637954"/>
    <lineage>
        <taxon>Eukaryota</taxon>
        <taxon>Metazoa</taxon>
        <taxon>Chordata</taxon>
        <taxon>Craniata</taxon>
        <taxon>Vertebrata</taxon>
        <taxon>Euteleostomi</taxon>
        <taxon>Actinopterygii</taxon>
        <taxon>Neopterygii</taxon>
        <taxon>Teleostei</taxon>
        <taxon>Neoteleostei</taxon>
        <taxon>Acanthomorphata</taxon>
        <taxon>Gobiaria</taxon>
        <taxon>Gobiiformes</taxon>
        <taxon>Gobioidei</taxon>
        <taxon>Gobiidae</taxon>
        <taxon>Gobiinae</taxon>
        <taxon>Knipowitschia</taxon>
    </lineage>
</organism>